<proteinExistence type="predicted"/>
<dbReference type="EMBL" id="ANNX02000042">
    <property type="protein sequence ID" value="KYC38105.1"/>
    <property type="molecule type" value="Genomic_DNA"/>
</dbReference>
<sequence>MQQNLQHDIDKINKLLQQIHQQKNFLDFETIQLPFELVQAEISLWESIFNPETLRQLATTDTETIEAWAIALSQTLNNLLAVLKTWLPHLTTLPIPTTLKQKISERSQEIEQIANEKSKLLQSANELLQEEQQLRKQADEFKSLKEKASQLQKIKAEVQATNLETFRQEISAQEAALEPQRQLLETLQQQKADLDEQIAALQRQQTALKEEILYWQSRQNRIETNIQSAVSELMTLTQQQRERLSEVLSQELAILEQQRDRLAHQEQEYHQAQQQLQKATEDFQKYQSATQEILTAIKNHYQSDRDLGRLLPVDHQKVDSLIRNAQEVLETIDQELAVARSKHEQTQPKNRFFF</sequence>
<keyword evidence="3" id="KW-1185">Reference proteome</keyword>
<accession>A0A139X073</accession>
<dbReference type="Proteomes" id="UP000076925">
    <property type="component" value="Unassembled WGS sequence"/>
</dbReference>
<protein>
    <submittedName>
        <fullName evidence="2">Uncharacterized protein</fullName>
    </submittedName>
</protein>
<name>A0A139X073_9CYAN</name>
<dbReference type="OrthoDB" id="459505at2"/>
<dbReference type="RefSeq" id="WP_017749829.1">
    <property type="nucleotide sequence ID" value="NZ_KQ976354.1"/>
</dbReference>
<organism evidence="2 3">
    <name type="scientific">Scytonema hofmannii PCC 7110</name>
    <dbReference type="NCBI Taxonomy" id="128403"/>
    <lineage>
        <taxon>Bacteria</taxon>
        <taxon>Bacillati</taxon>
        <taxon>Cyanobacteriota</taxon>
        <taxon>Cyanophyceae</taxon>
        <taxon>Nostocales</taxon>
        <taxon>Scytonemataceae</taxon>
        <taxon>Scytonema</taxon>
    </lineage>
</organism>
<feature type="coiled-coil region" evidence="1">
    <location>
        <begin position="245"/>
        <end position="289"/>
    </location>
</feature>
<dbReference type="STRING" id="128403.WA1_37780"/>
<dbReference type="AlphaFoldDB" id="A0A139X073"/>
<comment type="caution">
    <text evidence="2">The sequence shown here is derived from an EMBL/GenBank/DDBJ whole genome shotgun (WGS) entry which is preliminary data.</text>
</comment>
<evidence type="ECO:0000313" key="2">
    <source>
        <dbReference type="EMBL" id="KYC38105.1"/>
    </source>
</evidence>
<evidence type="ECO:0000256" key="1">
    <source>
        <dbReference type="SAM" id="Coils"/>
    </source>
</evidence>
<evidence type="ECO:0000313" key="3">
    <source>
        <dbReference type="Proteomes" id="UP000076925"/>
    </source>
</evidence>
<reference evidence="2 3" key="1">
    <citation type="journal article" date="2013" name="Genome Biol. Evol.">
        <title>Genomes of Stigonematalean cyanobacteria (subsection V) and the evolution of oxygenic photosynthesis from prokaryotes to plastids.</title>
        <authorList>
            <person name="Dagan T."/>
            <person name="Roettger M."/>
            <person name="Stucken K."/>
            <person name="Landan G."/>
            <person name="Koch R."/>
            <person name="Major P."/>
            <person name="Gould S.B."/>
            <person name="Goremykin V.V."/>
            <person name="Rippka R."/>
            <person name="Tandeau de Marsac N."/>
            <person name="Gugger M."/>
            <person name="Lockhart P.J."/>
            <person name="Allen J.F."/>
            <person name="Brune I."/>
            <person name="Maus I."/>
            <person name="Puhler A."/>
            <person name="Martin W.F."/>
        </authorList>
    </citation>
    <scope>NUCLEOTIDE SEQUENCE [LARGE SCALE GENOMIC DNA]</scope>
    <source>
        <strain evidence="2 3">PCC 7110</strain>
    </source>
</reference>
<feature type="coiled-coil region" evidence="1">
    <location>
        <begin position="110"/>
        <end position="211"/>
    </location>
</feature>
<gene>
    <name evidence="2" type="ORF">WA1_37780</name>
</gene>
<keyword evidence="1" id="KW-0175">Coiled coil</keyword>